<dbReference type="Proteomes" id="UP000604825">
    <property type="component" value="Unassembled WGS sequence"/>
</dbReference>
<proteinExistence type="predicted"/>
<dbReference type="PANTHER" id="PTHR31325">
    <property type="entry name" value="OS01G0798800 PROTEIN-RELATED"/>
    <property type="match status" value="1"/>
</dbReference>
<evidence type="ECO:0000313" key="1">
    <source>
        <dbReference type="EMBL" id="CAD6236395.1"/>
    </source>
</evidence>
<dbReference type="EMBL" id="CAJGYO010000006">
    <property type="protein sequence ID" value="CAD6236395.1"/>
    <property type="molecule type" value="Genomic_DNA"/>
</dbReference>
<protein>
    <submittedName>
        <fullName evidence="1">Uncharacterized protein</fullName>
    </submittedName>
</protein>
<reference evidence="1" key="1">
    <citation type="submission" date="2020-10" db="EMBL/GenBank/DDBJ databases">
        <authorList>
            <person name="Han B."/>
            <person name="Lu T."/>
            <person name="Zhao Q."/>
            <person name="Huang X."/>
            <person name="Zhao Y."/>
        </authorList>
    </citation>
    <scope>NUCLEOTIDE SEQUENCE</scope>
</reference>
<evidence type="ECO:0000313" key="2">
    <source>
        <dbReference type="Proteomes" id="UP000604825"/>
    </source>
</evidence>
<keyword evidence="2" id="KW-1185">Reference proteome</keyword>
<dbReference type="InterPro" id="IPR007658">
    <property type="entry name" value="DUF594"/>
</dbReference>
<dbReference type="Pfam" id="PF04578">
    <property type="entry name" value="DUF594"/>
    <property type="match status" value="1"/>
</dbReference>
<dbReference type="AlphaFoldDB" id="A0A811P2V2"/>
<sequence length="119" mass="13418">MARPDARAAARMVLDVNAEIAPRDVKGDRSKSVLFDACRLAKSLLELQPHKRWRVIRVVWVEMLCYAANKCRSNFPAKQLSAGGELLTVVWFLMAHFGVGELYRIEAGHARAKLIVEKN</sequence>
<comment type="caution">
    <text evidence="1">The sequence shown here is derived from an EMBL/GenBank/DDBJ whole genome shotgun (WGS) entry which is preliminary data.</text>
</comment>
<gene>
    <name evidence="1" type="ORF">NCGR_LOCUS24304</name>
</gene>
<name>A0A811P2V2_9POAL</name>
<dbReference type="OrthoDB" id="1689146at2759"/>
<accession>A0A811P2V2</accession>
<organism evidence="1 2">
    <name type="scientific">Miscanthus lutarioriparius</name>
    <dbReference type="NCBI Taxonomy" id="422564"/>
    <lineage>
        <taxon>Eukaryota</taxon>
        <taxon>Viridiplantae</taxon>
        <taxon>Streptophyta</taxon>
        <taxon>Embryophyta</taxon>
        <taxon>Tracheophyta</taxon>
        <taxon>Spermatophyta</taxon>
        <taxon>Magnoliopsida</taxon>
        <taxon>Liliopsida</taxon>
        <taxon>Poales</taxon>
        <taxon>Poaceae</taxon>
        <taxon>PACMAD clade</taxon>
        <taxon>Panicoideae</taxon>
        <taxon>Andropogonodae</taxon>
        <taxon>Andropogoneae</taxon>
        <taxon>Saccharinae</taxon>
        <taxon>Miscanthus</taxon>
    </lineage>
</organism>